<keyword evidence="1 6" id="KW-0597">Phosphoprotein</keyword>
<dbReference type="PANTHER" id="PTHR44688">
    <property type="entry name" value="DNA-BINDING TRANSCRIPTIONAL ACTIVATOR DEVR_DOSR"/>
    <property type="match status" value="1"/>
</dbReference>
<keyword evidence="2" id="KW-0902">Two-component regulatory system</keyword>
<organism evidence="9 10">
    <name type="scientific">Tunturiibacter empetritectus</name>
    <dbReference type="NCBI Taxonomy" id="3069691"/>
    <lineage>
        <taxon>Bacteria</taxon>
        <taxon>Pseudomonadati</taxon>
        <taxon>Acidobacteriota</taxon>
        <taxon>Terriglobia</taxon>
        <taxon>Terriglobales</taxon>
        <taxon>Acidobacteriaceae</taxon>
        <taxon>Tunturiibacter</taxon>
    </lineage>
</organism>
<reference evidence="9" key="1">
    <citation type="submission" date="2020-08" db="EMBL/GenBank/DDBJ databases">
        <title>Genomic Encyclopedia of Type Strains, Phase IV (KMG-V): Genome sequencing to study the core and pangenomes of soil and plant-associated prokaryotes.</title>
        <authorList>
            <person name="Whitman W."/>
        </authorList>
    </citation>
    <scope>NUCLEOTIDE SEQUENCE [LARGE SCALE GENOMIC DNA]</scope>
    <source>
        <strain evidence="9">M8UP27</strain>
    </source>
</reference>
<evidence type="ECO:0000256" key="5">
    <source>
        <dbReference type="ARBA" id="ARBA00023163"/>
    </source>
</evidence>
<feature type="domain" description="HTH luxR-type" evidence="7">
    <location>
        <begin position="160"/>
        <end position="225"/>
    </location>
</feature>
<evidence type="ECO:0000259" key="7">
    <source>
        <dbReference type="PROSITE" id="PS50043"/>
    </source>
</evidence>
<dbReference type="Gene3D" id="3.40.50.2300">
    <property type="match status" value="1"/>
</dbReference>
<dbReference type="InterPro" id="IPR000792">
    <property type="entry name" value="Tscrpt_reg_LuxR_C"/>
</dbReference>
<evidence type="ECO:0000259" key="8">
    <source>
        <dbReference type="PROSITE" id="PS50110"/>
    </source>
</evidence>
<dbReference type="InterPro" id="IPR036388">
    <property type="entry name" value="WH-like_DNA-bd_sf"/>
</dbReference>
<dbReference type="PROSITE" id="PS50110">
    <property type="entry name" value="RESPONSE_REGULATORY"/>
    <property type="match status" value="1"/>
</dbReference>
<dbReference type="CDD" id="cd06170">
    <property type="entry name" value="LuxR_C_like"/>
    <property type="match status" value="1"/>
</dbReference>
<dbReference type="Pfam" id="PF00196">
    <property type="entry name" value="GerE"/>
    <property type="match status" value="1"/>
</dbReference>
<dbReference type="Proteomes" id="UP000568106">
    <property type="component" value="Unassembled WGS sequence"/>
</dbReference>
<dbReference type="PRINTS" id="PR00038">
    <property type="entry name" value="HTHLUXR"/>
</dbReference>
<evidence type="ECO:0000313" key="9">
    <source>
        <dbReference type="EMBL" id="MBB5318112.1"/>
    </source>
</evidence>
<gene>
    <name evidence="9" type="ORF">HDF09_002809</name>
</gene>
<dbReference type="PROSITE" id="PS50043">
    <property type="entry name" value="HTH_LUXR_2"/>
    <property type="match status" value="1"/>
</dbReference>
<keyword evidence="10" id="KW-1185">Reference proteome</keyword>
<evidence type="ECO:0000256" key="6">
    <source>
        <dbReference type="PROSITE-ProRule" id="PRU00169"/>
    </source>
</evidence>
<keyword evidence="3" id="KW-0805">Transcription regulation</keyword>
<comment type="caution">
    <text evidence="9">The sequence shown here is derived from an EMBL/GenBank/DDBJ whole genome shotgun (WGS) entry which is preliminary data.</text>
</comment>
<evidence type="ECO:0000313" key="10">
    <source>
        <dbReference type="Proteomes" id="UP000568106"/>
    </source>
</evidence>
<evidence type="ECO:0000256" key="4">
    <source>
        <dbReference type="ARBA" id="ARBA00023125"/>
    </source>
</evidence>
<keyword evidence="4" id="KW-0238">DNA-binding</keyword>
<dbReference type="SMART" id="SM00421">
    <property type="entry name" value="HTH_LUXR"/>
    <property type="match status" value="1"/>
</dbReference>
<dbReference type="FunFam" id="3.40.50.2300:FF:000018">
    <property type="entry name" value="DNA-binding transcriptional regulator NtrC"/>
    <property type="match status" value="1"/>
</dbReference>
<dbReference type="Pfam" id="PF00072">
    <property type="entry name" value="Response_reg"/>
    <property type="match status" value="1"/>
</dbReference>
<dbReference type="InterPro" id="IPR001789">
    <property type="entry name" value="Sig_transdc_resp-reg_receiver"/>
</dbReference>
<feature type="modified residue" description="4-aspartylphosphate" evidence="6">
    <location>
        <position position="80"/>
    </location>
</feature>
<dbReference type="GO" id="GO:0006355">
    <property type="term" value="P:regulation of DNA-templated transcription"/>
    <property type="evidence" value="ECO:0007669"/>
    <property type="project" value="InterPro"/>
</dbReference>
<dbReference type="EMBL" id="JACHDY010000004">
    <property type="protein sequence ID" value="MBB5318112.1"/>
    <property type="molecule type" value="Genomic_DNA"/>
</dbReference>
<accession>A0A7W8IJ93</accession>
<name>A0A7W8IJ93_9BACT</name>
<evidence type="ECO:0000256" key="3">
    <source>
        <dbReference type="ARBA" id="ARBA00023015"/>
    </source>
</evidence>
<keyword evidence="5" id="KW-0804">Transcription</keyword>
<dbReference type="AlphaFoldDB" id="A0A7W8IJ93"/>
<dbReference type="SUPFAM" id="SSF52172">
    <property type="entry name" value="CheY-like"/>
    <property type="match status" value="1"/>
</dbReference>
<dbReference type="InterPro" id="IPR011006">
    <property type="entry name" value="CheY-like_superfamily"/>
</dbReference>
<feature type="domain" description="Response regulatory" evidence="8">
    <location>
        <begin position="31"/>
        <end position="144"/>
    </location>
</feature>
<dbReference type="SMART" id="SM00448">
    <property type="entry name" value="REC"/>
    <property type="match status" value="1"/>
</dbReference>
<sequence length="229" mass="25134">MGIARLDDRYGLQFRDSVRDGGTGMNSEKAIVYVLDDDSRIREALSALLSSAGHEVMTFSNAAEYLVFQRSDVPGCLILDLDLPGMNGLELQKQLADVGGPPIVFLTGHGDIPSTVKAMKAGATEFLSKPFEPEELLRAIDTAIRLDGELRLKNAELRAIQKRYSLLTPREREVLPYVVSGLLNKETAWELGTSEITIRIHRGQIMKKMAAQSLADLVRIAGKLGIPKS</sequence>
<dbReference type="GO" id="GO:0000160">
    <property type="term" value="P:phosphorelay signal transduction system"/>
    <property type="evidence" value="ECO:0007669"/>
    <property type="project" value="UniProtKB-KW"/>
</dbReference>
<dbReference type="GO" id="GO:0003677">
    <property type="term" value="F:DNA binding"/>
    <property type="evidence" value="ECO:0007669"/>
    <property type="project" value="UniProtKB-KW"/>
</dbReference>
<dbReference type="PANTHER" id="PTHR44688:SF16">
    <property type="entry name" value="DNA-BINDING TRANSCRIPTIONAL ACTIVATOR DEVR_DOSR"/>
    <property type="match status" value="1"/>
</dbReference>
<proteinExistence type="predicted"/>
<evidence type="ECO:0000256" key="1">
    <source>
        <dbReference type="ARBA" id="ARBA00022553"/>
    </source>
</evidence>
<evidence type="ECO:0000256" key="2">
    <source>
        <dbReference type="ARBA" id="ARBA00023012"/>
    </source>
</evidence>
<dbReference type="Gene3D" id="1.10.10.10">
    <property type="entry name" value="Winged helix-like DNA-binding domain superfamily/Winged helix DNA-binding domain"/>
    <property type="match status" value="1"/>
</dbReference>
<protein>
    <submittedName>
        <fullName evidence="9">FixJ family two-component response regulator</fullName>
    </submittedName>
</protein>